<dbReference type="AlphaFoldDB" id="A0A0N4WUR1"/>
<proteinExistence type="predicted"/>
<reference evidence="1" key="1">
    <citation type="submission" date="2017-02" db="UniProtKB">
        <authorList>
            <consortium name="WormBaseParasite"/>
        </authorList>
    </citation>
    <scope>IDENTIFICATION</scope>
</reference>
<accession>A0A0N4WUR1</accession>
<dbReference type="WBParaSite" id="HPLM_0001539801-mRNA-1">
    <property type="protein sequence ID" value="HPLM_0001539801-mRNA-1"/>
    <property type="gene ID" value="HPLM_0001539801"/>
</dbReference>
<evidence type="ECO:0000313" key="1">
    <source>
        <dbReference type="WBParaSite" id="HPLM_0001539801-mRNA-1"/>
    </source>
</evidence>
<sequence>LKARLENPFRETIPQHSRVHWRHILLDRGRRKMQHMAMRDRHRSAEITALKESRFAVTEKALIDL</sequence>
<protein>
    <submittedName>
        <fullName evidence="1">Ribosome biogenesis GTPase RsgA</fullName>
    </submittedName>
</protein>
<organism evidence="1">
    <name type="scientific">Haemonchus placei</name>
    <name type="common">Barber's pole worm</name>
    <dbReference type="NCBI Taxonomy" id="6290"/>
    <lineage>
        <taxon>Eukaryota</taxon>
        <taxon>Metazoa</taxon>
        <taxon>Ecdysozoa</taxon>
        <taxon>Nematoda</taxon>
        <taxon>Chromadorea</taxon>
        <taxon>Rhabditida</taxon>
        <taxon>Rhabditina</taxon>
        <taxon>Rhabditomorpha</taxon>
        <taxon>Strongyloidea</taxon>
        <taxon>Trichostrongylidae</taxon>
        <taxon>Haemonchus</taxon>
    </lineage>
</organism>
<name>A0A0N4WUR1_HAEPC</name>